<organism evidence="1 2">
    <name type="scientific">Sphingomonas oleivorans</name>
    <dbReference type="NCBI Taxonomy" id="1735121"/>
    <lineage>
        <taxon>Bacteria</taxon>
        <taxon>Pseudomonadati</taxon>
        <taxon>Pseudomonadota</taxon>
        <taxon>Alphaproteobacteria</taxon>
        <taxon>Sphingomonadales</taxon>
        <taxon>Sphingomonadaceae</taxon>
        <taxon>Sphingomonas</taxon>
    </lineage>
</organism>
<protein>
    <submittedName>
        <fullName evidence="1">Uncharacterized protein</fullName>
    </submittedName>
</protein>
<evidence type="ECO:0000313" key="2">
    <source>
        <dbReference type="Proteomes" id="UP000244162"/>
    </source>
</evidence>
<gene>
    <name evidence="1" type="ORF">CLG96_03575</name>
</gene>
<name>A0A2T5G232_9SPHN</name>
<reference evidence="1 2" key="1">
    <citation type="submission" date="2017-09" db="EMBL/GenBank/DDBJ databases">
        <title>Sphingomonas panjinensis sp.nov., isolated from oil-contaminated soil.</title>
        <authorList>
            <person name="Wang L."/>
            <person name="Chen L."/>
        </authorList>
    </citation>
    <scope>NUCLEOTIDE SEQUENCE [LARGE SCALE GENOMIC DNA]</scope>
    <source>
        <strain evidence="1 2">FW-11</strain>
    </source>
</reference>
<dbReference type="Proteomes" id="UP000244162">
    <property type="component" value="Unassembled WGS sequence"/>
</dbReference>
<evidence type="ECO:0000313" key="1">
    <source>
        <dbReference type="EMBL" id="PTQ13213.1"/>
    </source>
</evidence>
<dbReference type="EMBL" id="NWBU01000004">
    <property type="protein sequence ID" value="PTQ13213.1"/>
    <property type="molecule type" value="Genomic_DNA"/>
</dbReference>
<sequence length="61" mass="6770">MVSSDRNSVLPCERDEVTVDQVGGAGQLLREEPIGSGTVRIPKLLLQKGRDRRLDPKRKKA</sequence>
<keyword evidence="2" id="KW-1185">Reference proteome</keyword>
<comment type="caution">
    <text evidence="1">The sequence shown here is derived from an EMBL/GenBank/DDBJ whole genome shotgun (WGS) entry which is preliminary data.</text>
</comment>
<proteinExistence type="predicted"/>
<accession>A0A2T5G232</accession>
<dbReference type="AlphaFoldDB" id="A0A2T5G232"/>